<dbReference type="SUPFAM" id="SSF81901">
    <property type="entry name" value="HCP-like"/>
    <property type="match status" value="1"/>
</dbReference>
<evidence type="ECO:0008006" key="3">
    <source>
        <dbReference type="Google" id="ProtNLM"/>
    </source>
</evidence>
<dbReference type="SUPFAM" id="SSF52540">
    <property type="entry name" value="P-loop containing nucleoside triphosphate hydrolases"/>
    <property type="match status" value="1"/>
</dbReference>
<organism evidence="1 2">
    <name type="scientific">Winogradskya humida</name>
    <dbReference type="NCBI Taxonomy" id="113566"/>
    <lineage>
        <taxon>Bacteria</taxon>
        <taxon>Bacillati</taxon>
        <taxon>Actinomycetota</taxon>
        <taxon>Actinomycetes</taxon>
        <taxon>Micromonosporales</taxon>
        <taxon>Micromonosporaceae</taxon>
        <taxon>Winogradskya</taxon>
    </lineage>
</organism>
<keyword evidence="2" id="KW-1185">Reference proteome</keyword>
<dbReference type="EMBL" id="BOMN01000030">
    <property type="protein sequence ID" value="GIE19528.1"/>
    <property type="molecule type" value="Genomic_DNA"/>
</dbReference>
<dbReference type="RefSeq" id="WP_203836753.1">
    <property type="nucleotide sequence ID" value="NZ_BAAATV010000006.1"/>
</dbReference>
<comment type="caution">
    <text evidence="1">The sequence shown here is derived from an EMBL/GenBank/DDBJ whole genome shotgun (WGS) entry which is preliminary data.</text>
</comment>
<proteinExistence type="predicted"/>
<sequence>MDADESRPAIRRGRPVERVVLPAGPARDLAEVLYRLYAEADCPRLDDLVETIAADDSLPGAPKKDLISKILSGEGLGTQQDTVTVAVAMAHAAGRGDTEKLAEKVRQLWIDARTAPASLPLARLGRAVAACDPLALEVHPTIQAHGLGQHPGLLPAYVPRTHDARLRNVADEVIQGSSRMVTLVGGSSTGKTRAAWELTQYLDRRTPNQWRLWHPYDPTRSSAVESVLDQVGPYTIVWLNEAQHYLMPAVPELGERVAAGLRTVLNDPSCGPVLILATLWPQYWQMLASRPDPGQPDPFAQARDLLTATAVIVSDRFTPEELAGLVEEGTDPRVRQAAARAENGRVTQYLAGAPELEVRYRTAPAAARAVIRAAMDARRLGHPLALPHALLARAVPGYLDDQDWDALGEGWLEQALAYCAEPCKGARGPLTRVRSRLGIGPLERGQQLYRLADYLEQTGSIERVAVYPPDTLWAAFNSTITDTGLLRALARQAEERGRYQHAVNLYRNAAERGDVHAFHALGVRRERSGDPIGADEQVLPAIDHRVPRTPQTESLPREQHADRIVIAAPYSHETTAAVVQALVREQHGDPVGAETLAIKAADRGNPNGLQILALRREQNGNLASAEALVVQAADRGDTEALRTLALRRLQNGHLAGAEKLLLQAVNRGDARALLALAQLREHDRDAVNGERLRRFGLTGAGTPAWSLDFSAG</sequence>
<accession>A0ABQ3ZLU3</accession>
<name>A0ABQ3ZLU3_9ACTN</name>
<dbReference type="Proteomes" id="UP000603200">
    <property type="component" value="Unassembled WGS sequence"/>
</dbReference>
<dbReference type="Gene3D" id="1.25.40.10">
    <property type="entry name" value="Tetratricopeptide repeat domain"/>
    <property type="match status" value="2"/>
</dbReference>
<evidence type="ECO:0000313" key="2">
    <source>
        <dbReference type="Proteomes" id="UP000603200"/>
    </source>
</evidence>
<gene>
    <name evidence="1" type="ORF">Ahu01nite_026300</name>
</gene>
<reference evidence="1 2" key="1">
    <citation type="submission" date="2021-01" db="EMBL/GenBank/DDBJ databases">
        <title>Whole genome shotgun sequence of Actinoplanes humidus NBRC 14915.</title>
        <authorList>
            <person name="Komaki H."/>
            <person name="Tamura T."/>
        </authorList>
    </citation>
    <scope>NUCLEOTIDE SEQUENCE [LARGE SCALE GENOMIC DNA]</scope>
    <source>
        <strain evidence="1 2">NBRC 14915</strain>
    </source>
</reference>
<protein>
    <recommendedName>
        <fullName evidence="3">Tetratricopeptide repeat protein</fullName>
    </recommendedName>
</protein>
<dbReference type="InterPro" id="IPR027417">
    <property type="entry name" value="P-loop_NTPase"/>
</dbReference>
<dbReference type="InterPro" id="IPR011990">
    <property type="entry name" value="TPR-like_helical_dom_sf"/>
</dbReference>
<evidence type="ECO:0000313" key="1">
    <source>
        <dbReference type="EMBL" id="GIE19528.1"/>
    </source>
</evidence>